<gene>
    <name evidence="1" type="ORF">FO014_00450</name>
</gene>
<dbReference type="Proteomes" id="UP000430368">
    <property type="component" value="Chromosome"/>
</dbReference>
<proteinExistence type="predicted"/>
<reference evidence="1 2" key="1">
    <citation type="submission" date="2019-07" db="EMBL/GenBank/DDBJ databases">
        <title>Serratia dokdonensis sp. nov., an elicitor of systemic resistance in Nicotiana Tabacum.</title>
        <authorList>
            <person name="Son J.-S."/>
            <person name="Hwang Y.-J."/>
            <person name="Lee S.-Y."/>
            <person name="Ghim S.-Y."/>
        </authorList>
    </citation>
    <scope>NUCLEOTIDE SEQUENCE [LARGE SCALE GENOMIC DNA]</scope>
    <source>
        <strain evidence="1 2">KUDC3025</strain>
    </source>
</reference>
<keyword evidence="2" id="KW-1185">Reference proteome</keyword>
<name>A0ABX6GH03_9GAMM</name>
<accession>A0ABX6GH03</accession>
<sequence length="69" mass="7663">MNSVRNFSSIPQLRCRPVSGGRSAAAFSYELNVQGRWQGINHTVARNLWETLGFLAQGGRDGKRTDRAV</sequence>
<evidence type="ECO:0000313" key="2">
    <source>
        <dbReference type="Proteomes" id="UP000430368"/>
    </source>
</evidence>
<evidence type="ECO:0000313" key="1">
    <source>
        <dbReference type="EMBL" id="QHA85567.1"/>
    </source>
</evidence>
<organism evidence="1 2">
    <name type="scientific">Serratia rhizosphaerae</name>
    <dbReference type="NCBI Taxonomy" id="2597702"/>
    <lineage>
        <taxon>Bacteria</taxon>
        <taxon>Pseudomonadati</taxon>
        <taxon>Pseudomonadota</taxon>
        <taxon>Gammaproteobacteria</taxon>
        <taxon>Enterobacterales</taxon>
        <taxon>Yersiniaceae</taxon>
        <taxon>Serratia</taxon>
    </lineage>
</organism>
<dbReference type="EMBL" id="CP041764">
    <property type="protein sequence ID" value="QHA85567.1"/>
    <property type="molecule type" value="Genomic_DNA"/>
</dbReference>
<protein>
    <submittedName>
        <fullName evidence="1">Uncharacterized protein</fullName>
    </submittedName>
</protein>